<comment type="subcellular location">
    <subcellularLocation>
        <location evidence="1">Membrane</location>
        <topology evidence="1">Multi-pass membrane protein</topology>
    </subcellularLocation>
</comment>
<evidence type="ECO:0000256" key="4">
    <source>
        <dbReference type="ARBA" id="ARBA00022989"/>
    </source>
</evidence>
<dbReference type="Pfam" id="PF01566">
    <property type="entry name" value="Nramp"/>
    <property type="match status" value="1"/>
</dbReference>
<dbReference type="Proteomes" id="UP000694044">
    <property type="component" value="Unassembled WGS sequence"/>
</dbReference>
<accession>A0A8T1W6J0</accession>
<dbReference type="GO" id="GO:0005384">
    <property type="term" value="F:manganese ion transmembrane transporter activity"/>
    <property type="evidence" value="ECO:0007669"/>
    <property type="project" value="TreeGrafter"/>
</dbReference>
<evidence type="ECO:0000256" key="1">
    <source>
        <dbReference type="ARBA" id="ARBA00004141"/>
    </source>
</evidence>
<dbReference type="EMBL" id="JAGDFM010000051">
    <property type="protein sequence ID" value="KAG7388985.1"/>
    <property type="molecule type" value="Genomic_DNA"/>
</dbReference>
<dbReference type="OrthoDB" id="409173at2759"/>
<organism evidence="6 7">
    <name type="scientific">Phytophthora pseudosyringae</name>
    <dbReference type="NCBI Taxonomy" id="221518"/>
    <lineage>
        <taxon>Eukaryota</taxon>
        <taxon>Sar</taxon>
        <taxon>Stramenopiles</taxon>
        <taxon>Oomycota</taxon>
        <taxon>Peronosporomycetes</taxon>
        <taxon>Peronosporales</taxon>
        <taxon>Peronosporaceae</taxon>
        <taxon>Phytophthora</taxon>
    </lineage>
</organism>
<evidence type="ECO:0000313" key="7">
    <source>
        <dbReference type="Proteomes" id="UP000694044"/>
    </source>
</evidence>
<evidence type="ECO:0000313" key="6">
    <source>
        <dbReference type="EMBL" id="KAG7388985.1"/>
    </source>
</evidence>
<dbReference type="PANTHER" id="PTHR11706:SF33">
    <property type="entry name" value="NATURAL RESISTANCE-ASSOCIATED MACROPHAGE PROTEIN 2"/>
    <property type="match status" value="1"/>
</dbReference>
<dbReference type="AlphaFoldDB" id="A0A8T1W6J0"/>
<keyword evidence="3" id="KW-0812">Transmembrane</keyword>
<evidence type="ECO:0000256" key="2">
    <source>
        <dbReference type="ARBA" id="ARBA00022448"/>
    </source>
</evidence>
<name>A0A8T1W6J0_9STRA</name>
<dbReference type="GO" id="GO:0015086">
    <property type="term" value="F:cadmium ion transmembrane transporter activity"/>
    <property type="evidence" value="ECO:0007669"/>
    <property type="project" value="TreeGrafter"/>
</dbReference>
<keyword evidence="5" id="KW-0472">Membrane</keyword>
<keyword evidence="2" id="KW-0813">Transport</keyword>
<reference evidence="6" key="1">
    <citation type="submission" date="2021-02" db="EMBL/GenBank/DDBJ databases">
        <authorList>
            <person name="Palmer J.M."/>
        </authorList>
    </citation>
    <scope>NUCLEOTIDE SEQUENCE</scope>
    <source>
        <strain evidence="6">SCRP734</strain>
    </source>
</reference>
<keyword evidence="4" id="KW-1133">Transmembrane helix</keyword>
<protein>
    <recommendedName>
        <fullName evidence="8">Metal Ion (Mn2-iron) Transporter (Nramp) Family</fullName>
    </recommendedName>
</protein>
<proteinExistence type="predicted"/>
<dbReference type="NCBIfam" id="NF037982">
    <property type="entry name" value="Nramp_1"/>
    <property type="match status" value="1"/>
</dbReference>
<sequence>MGAHVLPSAHRHWREAPIPVKKCARHMEAAVFDGVQRPGGVPKLLPQSHFHSCICCRMTASMVTPQLAPANERDLLIPVNAEAFPGYDDESKTLVHEIETPDEDSMTCGFSWRALWSYAGPGWLMSIAYVDPGNLESDLQAGAYGGYQLIWVLLGATTMGYFLQVLAVRLGVVTGKNLAEMCTAVYPRWASLTLWIMTEIAVVGSDIQEVIGSSIAFQVLFGFPLWTGA</sequence>
<comment type="caution">
    <text evidence="6">The sequence shown here is derived from an EMBL/GenBank/DDBJ whole genome shotgun (WGS) entry which is preliminary data.</text>
</comment>
<dbReference type="PANTHER" id="PTHR11706">
    <property type="entry name" value="SOLUTE CARRIER PROTEIN FAMILY 11 MEMBER"/>
    <property type="match status" value="1"/>
</dbReference>
<gene>
    <name evidence="6" type="ORF">PHYPSEUDO_011448</name>
</gene>
<evidence type="ECO:0008006" key="8">
    <source>
        <dbReference type="Google" id="ProtNLM"/>
    </source>
</evidence>
<evidence type="ECO:0000256" key="3">
    <source>
        <dbReference type="ARBA" id="ARBA00022692"/>
    </source>
</evidence>
<dbReference type="GO" id="GO:0005886">
    <property type="term" value="C:plasma membrane"/>
    <property type="evidence" value="ECO:0007669"/>
    <property type="project" value="TreeGrafter"/>
</dbReference>
<dbReference type="InterPro" id="IPR001046">
    <property type="entry name" value="NRAMP_fam"/>
</dbReference>
<dbReference type="GO" id="GO:0034755">
    <property type="term" value="P:iron ion transmembrane transport"/>
    <property type="evidence" value="ECO:0007669"/>
    <property type="project" value="TreeGrafter"/>
</dbReference>
<evidence type="ECO:0000256" key="5">
    <source>
        <dbReference type="ARBA" id="ARBA00023136"/>
    </source>
</evidence>
<keyword evidence="7" id="KW-1185">Reference proteome</keyword>